<comment type="caution">
    <text evidence="11">The sequence shown here is derived from an EMBL/GenBank/DDBJ whole genome shotgun (WGS) entry which is preliminary data.</text>
</comment>
<evidence type="ECO:0000256" key="6">
    <source>
        <dbReference type="ARBA" id="ARBA00022895"/>
    </source>
</evidence>
<dbReference type="InterPro" id="IPR032042">
    <property type="entry name" value="POT1PC"/>
</dbReference>
<dbReference type="PANTHER" id="PTHR14513">
    <property type="entry name" value="PROTECTION OF TELOMERES 1"/>
    <property type="match status" value="1"/>
</dbReference>
<dbReference type="Proteomes" id="UP001147746">
    <property type="component" value="Unassembled WGS sequence"/>
</dbReference>
<evidence type="ECO:0000256" key="3">
    <source>
        <dbReference type="ARBA" id="ARBA00008442"/>
    </source>
</evidence>
<dbReference type="GO" id="GO:0010521">
    <property type="term" value="F:telomerase inhibitor activity"/>
    <property type="evidence" value="ECO:0007669"/>
    <property type="project" value="TreeGrafter"/>
</dbReference>
<keyword evidence="5" id="KW-0158">Chromosome</keyword>
<reference evidence="11" key="1">
    <citation type="submission" date="2022-12" db="EMBL/GenBank/DDBJ databases">
        <authorList>
            <person name="Petersen C."/>
        </authorList>
    </citation>
    <scope>NUCLEOTIDE SEQUENCE</scope>
    <source>
        <strain evidence="11">IBT 21472</strain>
    </source>
</reference>
<name>A0A9W9GKI1_9EURO</name>
<sequence length="621" mass="70351">MAPSDLVDIGTACTRRGFINTIGVVVDKLDVYRTKGSSSCVTFTIKDAHFDTPSWSESLKIKYFNDNESVLPEIRLNDVVLLRNIRITVFQGRTTGVASQHDTVPWAIFRPGPDPNSSPSITSGPVPFELKPLEKRFAISLLDRFVVDEQSASAPQLTRRSATSRQPSQPAQPVQPSQVIQASMPAPKWGGLPFHLIQDVQVNNLAQLLGQVVKLNTWDSERCLMYLTDYTPHTGLMDIKKEKEDEQGPEGDEYNYMARKKKDWPGPWGQLTIQVAVWEPHASFVREQVKAGDLVLLTYVRIKAGRFEGGIEAAVHEDKKYPEKIHVRLVSPNYDERTRELLDRRKEYWSIHGKPSEDPRKAEKKKKSEQKKKEIRKEEGQKTLTVATSQAKKNPHIKTRNIGVPERSIDYILSGESHINNLPGGITYTLPFQNVCYVLLARVVDFFPPNLEDFTVQVPMKRIASNRGRDQDIDSTPRMEWQWRFCLLVEGTEPLVSKQETRKQMKIYVSGGDGEHLLNLDATDLRRSPGRLAELREKLFLLWGDLEEKKQAQATDKTSAWEPVKSSSVPFNCCIQEYGVECGHAPDLNAMAIDGAEQPCSQSDCFGWERRFSMFGTTIHS</sequence>
<evidence type="ECO:0000256" key="8">
    <source>
        <dbReference type="ARBA" id="ARBA00023242"/>
    </source>
</evidence>
<feature type="domain" description="Telomeric single stranded DNA binding POT1/Cdc13" evidence="10">
    <location>
        <begin position="6"/>
        <end position="146"/>
    </location>
</feature>
<dbReference type="GO" id="GO:0016233">
    <property type="term" value="P:telomere capping"/>
    <property type="evidence" value="ECO:0007669"/>
    <property type="project" value="TreeGrafter"/>
</dbReference>
<dbReference type="SMART" id="SM00976">
    <property type="entry name" value="Telo_bind"/>
    <property type="match status" value="1"/>
</dbReference>
<dbReference type="SUPFAM" id="SSF50249">
    <property type="entry name" value="Nucleic acid-binding proteins"/>
    <property type="match status" value="2"/>
</dbReference>
<organism evidence="11 12">
    <name type="scientific">Penicillium atrosanguineum</name>
    <dbReference type="NCBI Taxonomy" id="1132637"/>
    <lineage>
        <taxon>Eukaryota</taxon>
        <taxon>Fungi</taxon>
        <taxon>Dikarya</taxon>
        <taxon>Ascomycota</taxon>
        <taxon>Pezizomycotina</taxon>
        <taxon>Eurotiomycetes</taxon>
        <taxon>Eurotiomycetidae</taxon>
        <taxon>Eurotiales</taxon>
        <taxon>Aspergillaceae</taxon>
        <taxon>Penicillium</taxon>
    </lineage>
</organism>
<proteinExistence type="inferred from homology"/>
<dbReference type="OrthoDB" id="2186770at2759"/>
<evidence type="ECO:0000256" key="4">
    <source>
        <dbReference type="ARBA" id="ARBA00015253"/>
    </source>
</evidence>
<comment type="similarity">
    <text evidence="3">Belongs to the telombin family.</text>
</comment>
<gene>
    <name evidence="11" type="ORF">N7476_004219</name>
</gene>
<reference evidence="11" key="2">
    <citation type="journal article" date="2023" name="IMA Fungus">
        <title>Comparative genomic study of the Penicillium genus elucidates a diverse pangenome and 15 lateral gene transfer events.</title>
        <authorList>
            <person name="Petersen C."/>
            <person name="Sorensen T."/>
            <person name="Nielsen M.R."/>
            <person name="Sondergaard T.E."/>
            <person name="Sorensen J.L."/>
            <person name="Fitzpatrick D.A."/>
            <person name="Frisvad J.C."/>
            <person name="Nielsen K.L."/>
        </authorList>
    </citation>
    <scope>NUCLEOTIDE SEQUENCE</scope>
    <source>
        <strain evidence="11">IBT 21472</strain>
    </source>
</reference>
<feature type="compositionally biased region" description="Polar residues" evidence="9">
    <location>
        <begin position="153"/>
        <end position="163"/>
    </location>
</feature>
<keyword evidence="6" id="KW-0779">Telomere</keyword>
<feature type="compositionally biased region" description="Basic and acidic residues" evidence="9">
    <location>
        <begin position="371"/>
        <end position="381"/>
    </location>
</feature>
<dbReference type="CDD" id="cd04497">
    <property type="entry name" value="hPOT1_OB1_like"/>
    <property type="match status" value="1"/>
</dbReference>
<dbReference type="Pfam" id="PF16686">
    <property type="entry name" value="POT1PC"/>
    <property type="match status" value="1"/>
</dbReference>
<feature type="region of interest" description="Disordered" evidence="9">
    <location>
        <begin position="352"/>
        <end position="381"/>
    </location>
</feature>
<dbReference type="InterPro" id="IPR028389">
    <property type="entry name" value="POT1"/>
</dbReference>
<dbReference type="GO" id="GO:0098505">
    <property type="term" value="F:G-rich strand telomeric DNA binding"/>
    <property type="evidence" value="ECO:0007669"/>
    <property type="project" value="TreeGrafter"/>
</dbReference>
<dbReference type="InterPro" id="IPR011564">
    <property type="entry name" value="Telomer_end-bd_POT1/Cdc13"/>
</dbReference>
<keyword evidence="7" id="KW-0238">DNA-binding</keyword>
<accession>A0A9W9GKI1</accession>
<dbReference type="Gene3D" id="2.40.50.140">
    <property type="entry name" value="Nucleic acid-binding proteins"/>
    <property type="match status" value="2"/>
</dbReference>
<evidence type="ECO:0000256" key="9">
    <source>
        <dbReference type="SAM" id="MobiDB-lite"/>
    </source>
</evidence>
<evidence type="ECO:0000259" key="10">
    <source>
        <dbReference type="SMART" id="SM00976"/>
    </source>
</evidence>
<evidence type="ECO:0000256" key="2">
    <source>
        <dbReference type="ARBA" id="ARBA00004574"/>
    </source>
</evidence>
<keyword evidence="12" id="KW-1185">Reference proteome</keyword>
<dbReference type="Pfam" id="PF02765">
    <property type="entry name" value="POT1"/>
    <property type="match status" value="1"/>
</dbReference>
<evidence type="ECO:0000313" key="12">
    <source>
        <dbReference type="Proteomes" id="UP001147746"/>
    </source>
</evidence>
<feature type="compositionally biased region" description="Basic and acidic residues" evidence="9">
    <location>
        <begin position="352"/>
        <end position="361"/>
    </location>
</feature>
<dbReference type="AlphaFoldDB" id="A0A9W9GKI1"/>
<feature type="compositionally biased region" description="Low complexity" evidence="9">
    <location>
        <begin position="164"/>
        <end position="179"/>
    </location>
</feature>
<dbReference type="GO" id="GO:0032210">
    <property type="term" value="P:regulation of telomere maintenance via telomerase"/>
    <property type="evidence" value="ECO:0007669"/>
    <property type="project" value="TreeGrafter"/>
</dbReference>
<dbReference type="EMBL" id="JAPZBO010000003">
    <property type="protein sequence ID" value="KAJ5321217.1"/>
    <property type="molecule type" value="Genomic_DNA"/>
</dbReference>
<evidence type="ECO:0000313" key="11">
    <source>
        <dbReference type="EMBL" id="KAJ5321217.1"/>
    </source>
</evidence>
<feature type="region of interest" description="Disordered" evidence="9">
    <location>
        <begin position="153"/>
        <end position="179"/>
    </location>
</feature>
<dbReference type="GO" id="GO:0000783">
    <property type="term" value="C:nuclear telomere cap complex"/>
    <property type="evidence" value="ECO:0007669"/>
    <property type="project" value="TreeGrafter"/>
</dbReference>
<dbReference type="FunFam" id="2.40.50.140:FF:000303">
    <property type="entry name" value="Protection of telomeres protein 1"/>
    <property type="match status" value="1"/>
</dbReference>
<comment type="subcellular location">
    <subcellularLocation>
        <location evidence="2">Chromosome</location>
        <location evidence="2">Telomere</location>
    </subcellularLocation>
    <subcellularLocation>
        <location evidence="1">Nucleus</location>
    </subcellularLocation>
</comment>
<dbReference type="InterPro" id="IPR012340">
    <property type="entry name" value="NA-bd_OB-fold"/>
</dbReference>
<evidence type="ECO:0000256" key="5">
    <source>
        <dbReference type="ARBA" id="ARBA00022454"/>
    </source>
</evidence>
<evidence type="ECO:0000256" key="7">
    <source>
        <dbReference type="ARBA" id="ARBA00023125"/>
    </source>
</evidence>
<protein>
    <recommendedName>
        <fullName evidence="4">Protection of telomeres protein 1</fullName>
    </recommendedName>
</protein>
<evidence type="ECO:0000256" key="1">
    <source>
        <dbReference type="ARBA" id="ARBA00004123"/>
    </source>
</evidence>
<keyword evidence="8" id="KW-0539">Nucleus</keyword>
<dbReference type="PANTHER" id="PTHR14513:SF0">
    <property type="entry name" value="PROTECTION OF TELOMERES PROTEIN 1"/>
    <property type="match status" value="1"/>
</dbReference>